<organism evidence="3 4">
    <name type="scientific">Glarea lozoyensis (strain ATCC 20868 / MF5171)</name>
    <dbReference type="NCBI Taxonomy" id="1116229"/>
    <lineage>
        <taxon>Eukaryota</taxon>
        <taxon>Fungi</taxon>
        <taxon>Dikarya</taxon>
        <taxon>Ascomycota</taxon>
        <taxon>Pezizomycotina</taxon>
        <taxon>Leotiomycetes</taxon>
        <taxon>Helotiales</taxon>
        <taxon>Helotiaceae</taxon>
        <taxon>Glarea</taxon>
    </lineage>
</organism>
<dbReference type="RefSeq" id="XP_008085794.1">
    <property type="nucleotide sequence ID" value="XM_008087603.1"/>
</dbReference>
<proteinExistence type="predicted"/>
<dbReference type="Gene3D" id="2.60.40.1210">
    <property type="entry name" value="Cellobiose dehydrogenase, cytochrome domain"/>
    <property type="match status" value="1"/>
</dbReference>
<feature type="chain" id="PRO_5004518769" evidence="1">
    <location>
        <begin position="22"/>
        <end position="216"/>
    </location>
</feature>
<protein>
    <submittedName>
        <fullName evidence="3">CBD9-like protein</fullName>
    </submittedName>
</protein>
<dbReference type="OMA" id="IYRIAQP"/>
<accession>S3CN22</accession>
<dbReference type="PANTHER" id="PTHR47797">
    <property type="entry name" value="DEHYDROGENASE, PUTATIVE (AFU_ORTHOLOGUE AFUA_8G05805)-RELATED"/>
    <property type="match status" value="1"/>
</dbReference>
<dbReference type="GeneID" id="19461574"/>
<reference evidence="3 4" key="1">
    <citation type="journal article" date="2013" name="BMC Genomics">
        <title>Genomics-driven discovery of the pneumocandin biosynthetic gene cluster in the fungus Glarea lozoyensis.</title>
        <authorList>
            <person name="Chen L."/>
            <person name="Yue Q."/>
            <person name="Zhang X."/>
            <person name="Xiang M."/>
            <person name="Wang C."/>
            <person name="Li S."/>
            <person name="Che Y."/>
            <person name="Ortiz-Lopez F.J."/>
            <person name="Bills G.F."/>
            <person name="Liu X."/>
            <person name="An Z."/>
        </authorList>
    </citation>
    <scope>NUCLEOTIDE SEQUENCE [LARGE SCALE GENOMIC DNA]</scope>
    <source>
        <strain evidence="4">ATCC 20868 / MF5171</strain>
    </source>
</reference>
<dbReference type="Pfam" id="PF16010">
    <property type="entry name" value="CDH-cyt"/>
    <property type="match status" value="1"/>
</dbReference>
<dbReference type="OrthoDB" id="413885at2759"/>
<dbReference type="SUPFAM" id="SSF49344">
    <property type="entry name" value="CBD9-like"/>
    <property type="match status" value="1"/>
</dbReference>
<dbReference type="PANTHER" id="PTHR47797:SF5">
    <property type="entry name" value="CELLOBIOSE DEHYDROGENASE CYTOCHROME DOMAIN-CONTAINING PROTEIN"/>
    <property type="match status" value="1"/>
</dbReference>
<gene>
    <name evidence="3" type="ORF">GLAREA_02517</name>
</gene>
<feature type="signal peptide" evidence="1">
    <location>
        <begin position="1"/>
        <end position="21"/>
    </location>
</feature>
<dbReference type="InterPro" id="IPR015920">
    <property type="entry name" value="Cellobiose_DH-like_cyt"/>
</dbReference>
<dbReference type="EMBL" id="KE145370">
    <property type="protein sequence ID" value="EPE26604.1"/>
    <property type="molecule type" value="Genomic_DNA"/>
</dbReference>
<evidence type="ECO:0000313" key="3">
    <source>
        <dbReference type="EMBL" id="EPE26604.1"/>
    </source>
</evidence>
<dbReference type="HOGENOM" id="CLU_081649_1_0_1"/>
<dbReference type="KEGG" id="glz:GLAREA_02517"/>
<name>S3CN22_GLAL2</name>
<dbReference type="CDD" id="cd09630">
    <property type="entry name" value="CDH_like_cytochrome"/>
    <property type="match status" value="1"/>
</dbReference>
<dbReference type="Proteomes" id="UP000016922">
    <property type="component" value="Unassembled WGS sequence"/>
</dbReference>
<keyword evidence="4" id="KW-1185">Reference proteome</keyword>
<evidence type="ECO:0000256" key="1">
    <source>
        <dbReference type="SAM" id="SignalP"/>
    </source>
</evidence>
<dbReference type="AlphaFoldDB" id="S3CN22"/>
<keyword evidence="1" id="KW-0732">Signal</keyword>
<feature type="domain" description="Cellobiose dehydrogenase-like cytochrome" evidence="2">
    <location>
        <begin position="27"/>
        <end position="209"/>
    </location>
</feature>
<evidence type="ECO:0000313" key="4">
    <source>
        <dbReference type="Proteomes" id="UP000016922"/>
    </source>
</evidence>
<sequence length="216" mass="22841">MRLNFGIACLLAAIAPSQVQAADTTVYRDSTTGFIFAQRLAAYKLGGTITFRIAVPSNASSGSSYDAVIQVVAPNEVGWAGLAWGGSMVNNPLTLSWQNGQNVVLSSRYTTSRSSPPTYTKATYTTLKAGTKVNSTHYQYTAKCTGCTYFTGASNAQKSLNPAGGNQLAFAFAFAKPSSPSSNTSAIPVHDVHSYWVHDFAQGANANFAELVTKNA</sequence>
<dbReference type="eggNOG" id="ENOG502SQ2W">
    <property type="taxonomic scope" value="Eukaryota"/>
</dbReference>
<evidence type="ECO:0000259" key="2">
    <source>
        <dbReference type="Pfam" id="PF16010"/>
    </source>
</evidence>